<keyword evidence="2" id="KW-1185">Reference proteome</keyword>
<proteinExistence type="predicted"/>
<accession>A0A840RA94</accession>
<organism evidence="1 2">
    <name type="scientific">Silvimonas terrae</name>
    <dbReference type="NCBI Taxonomy" id="300266"/>
    <lineage>
        <taxon>Bacteria</taxon>
        <taxon>Pseudomonadati</taxon>
        <taxon>Pseudomonadota</taxon>
        <taxon>Betaproteobacteria</taxon>
        <taxon>Neisseriales</taxon>
        <taxon>Chitinibacteraceae</taxon>
        <taxon>Silvimonas</taxon>
    </lineage>
</organism>
<dbReference type="Pfam" id="PF09965">
    <property type="entry name" value="DUF2199"/>
    <property type="match status" value="1"/>
</dbReference>
<evidence type="ECO:0000313" key="2">
    <source>
        <dbReference type="Proteomes" id="UP000543030"/>
    </source>
</evidence>
<dbReference type="InterPro" id="IPR018697">
    <property type="entry name" value="DUF2199"/>
</dbReference>
<dbReference type="EMBL" id="JACHHN010000001">
    <property type="protein sequence ID" value="MBB5189376.1"/>
    <property type="molecule type" value="Genomic_DNA"/>
</dbReference>
<name>A0A840RA94_9NEIS</name>
<protein>
    <recommendedName>
        <fullName evidence="3">DUF2199 domain-containing protein</fullName>
    </recommendedName>
</protein>
<dbReference type="RefSeq" id="WP_184096436.1">
    <property type="nucleotide sequence ID" value="NZ_JACHHN010000001.1"/>
</dbReference>
<evidence type="ECO:0000313" key="1">
    <source>
        <dbReference type="EMBL" id="MBB5189376.1"/>
    </source>
</evidence>
<sequence>MYNRYSFSCTRCGQTHVCDTGCAFEVPYHYFNLSDEQKASLATLDTDFCSIKHDHQTDYFVRAVLEMPVHDDANLMYSWYVWVAIDEATWTAYQAFLRGEGPAINGAGWLANQLSAYPETLNLQVEFRPRAGGLRPLVFVQRIPQQMAHPLLQHQYGGFGVAQLQALSEHLVHANSTESPTNAD</sequence>
<gene>
    <name evidence="1" type="ORF">HNQ50_000086</name>
</gene>
<evidence type="ECO:0008006" key="3">
    <source>
        <dbReference type="Google" id="ProtNLM"/>
    </source>
</evidence>
<dbReference type="Proteomes" id="UP000543030">
    <property type="component" value="Unassembled WGS sequence"/>
</dbReference>
<reference evidence="1 2" key="1">
    <citation type="submission" date="2020-08" db="EMBL/GenBank/DDBJ databases">
        <title>Genomic Encyclopedia of Type Strains, Phase IV (KMG-IV): sequencing the most valuable type-strain genomes for metagenomic binning, comparative biology and taxonomic classification.</title>
        <authorList>
            <person name="Goeker M."/>
        </authorList>
    </citation>
    <scope>NUCLEOTIDE SEQUENCE [LARGE SCALE GENOMIC DNA]</scope>
    <source>
        <strain evidence="1 2">DSM 18233</strain>
    </source>
</reference>
<comment type="caution">
    <text evidence="1">The sequence shown here is derived from an EMBL/GenBank/DDBJ whole genome shotgun (WGS) entry which is preliminary data.</text>
</comment>
<dbReference type="AlphaFoldDB" id="A0A840RA94"/>